<keyword evidence="5 6" id="KW-0472">Membrane</keyword>
<dbReference type="RefSeq" id="WP_055155901.1">
    <property type="nucleotide sequence ID" value="NZ_CYXR01000004.1"/>
</dbReference>
<evidence type="ECO:0000313" key="10">
    <source>
        <dbReference type="Proteomes" id="UP000095727"/>
    </source>
</evidence>
<dbReference type="NCBIfam" id="TIGR01195">
    <property type="entry name" value="oadG_fam"/>
    <property type="match status" value="1"/>
</dbReference>
<feature type="chain" id="PRO_5008011026" evidence="7">
    <location>
        <begin position="25"/>
        <end position="259"/>
    </location>
</feature>
<dbReference type="EMBL" id="CYXR01000004">
    <property type="protein sequence ID" value="CUM81214.1"/>
    <property type="molecule type" value="Genomic_DNA"/>
</dbReference>
<proteinExistence type="predicted"/>
<evidence type="ECO:0000259" key="8">
    <source>
        <dbReference type="Pfam" id="PF13026"/>
    </source>
</evidence>
<dbReference type="Pfam" id="PF13026">
    <property type="entry name" value="DUF3887"/>
    <property type="match status" value="1"/>
</dbReference>
<sequence length="259" mass="27922">MKKKISLVVAVLVLVLGLAGCGNAKTVSYDKDTLIQSCDAVFDIIESGSITSDQITEMSDWNQGYLMAQFESQTGVQMEADTFATALEGWKASLKECGDYESHKDYEFEASSTGVTVTAPATFSDRSADLEFVFDENMTLESFTVNAHYGMSEILEKAGLNTLLGMGTVFVMLIFMSFIISLIKYVPALLNGTSKKKKEEAPKAAPAPAVAAAVEEAEEMDDTELVAVIAAAIAAAEGTTTDGFVVRSIKRRKSNKWNA</sequence>
<dbReference type="GO" id="GO:0015081">
    <property type="term" value="F:sodium ion transmembrane transporter activity"/>
    <property type="evidence" value="ECO:0007669"/>
    <property type="project" value="InterPro"/>
</dbReference>
<comment type="subcellular location">
    <subcellularLocation>
        <location evidence="1">Cell membrane</location>
    </subcellularLocation>
</comment>
<dbReference type="Gene3D" id="3.10.450.590">
    <property type="match status" value="1"/>
</dbReference>
<reference evidence="9 10" key="1">
    <citation type="submission" date="2015-09" db="EMBL/GenBank/DDBJ databases">
        <authorList>
            <consortium name="Pathogen Informatics"/>
        </authorList>
    </citation>
    <scope>NUCLEOTIDE SEQUENCE [LARGE SCALE GENOMIC DNA]</scope>
    <source>
        <strain evidence="9 10">2789STDY5834962</strain>
    </source>
</reference>
<name>A0A173RSW3_9FIRM</name>
<dbReference type="InterPro" id="IPR024981">
    <property type="entry name" value="DUF3887"/>
</dbReference>
<evidence type="ECO:0000256" key="2">
    <source>
        <dbReference type="ARBA" id="ARBA00022475"/>
    </source>
</evidence>
<keyword evidence="2" id="KW-1003">Cell membrane</keyword>
<evidence type="ECO:0000256" key="1">
    <source>
        <dbReference type="ARBA" id="ARBA00004236"/>
    </source>
</evidence>
<dbReference type="AlphaFoldDB" id="A0A173RSW3"/>
<gene>
    <name evidence="9" type="ORF">ERS852574_00863</name>
</gene>
<organism evidence="9 10">
    <name type="scientific">Coprococcus comes</name>
    <dbReference type="NCBI Taxonomy" id="410072"/>
    <lineage>
        <taxon>Bacteria</taxon>
        <taxon>Bacillati</taxon>
        <taxon>Bacillota</taxon>
        <taxon>Clostridia</taxon>
        <taxon>Lachnospirales</taxon>
        <taxon>Lachnospiraceae</taxon>
        <taxon>Coprococcus</taxon>
    </lineage>
</organism>
<dbReference type="GO" id="GO:0005886">
    <property type="term" value="C:plasma membrane"/>
    <property type="evidence" value="ECO:0007669"/>
    <property type="project" value="UniProtKB-SubCell"/>
</dbReference>
<feature type="domain" description="DUF3887" evidence="8">
    <location>
        <begin position="40"/>
        <end position="143"/>
    </location>
</feature>
<dbReference type="Pfam" id="PF04277">
    <property type="entry name" value="OAD_gamma"/>
    <property type="match status" value="1"/>
</dbReference>
<evidence type="ECO:0000256" key="4">
    <source>
        <dbReference type="ARBA" id="ARBA00022989"/>
    </source>
</evidence>
<evidence type="ECO:0000256" key="7">
    <source>
        <dbReference type="SAM" id="SignalP"/>
    </source>
</evidence>
<evidence type="ECO:0000313" key="9">
    <source>
        <dbReference type="EMBL" id="CUM81214.1"/>
    </source>
</evidence>
<keyword evidence="3 6" id="KW-0812">Transmembrane</keyword>
<dbReference type="InterPro" id="IPR005899">
    <property type="entry name" value="Na_pump_deCOase"/>
</dbReference>
<protein>
    <submittedName>
        <fullName evidence="9">Na+-transporting methylmalonyl-CoA/oxaloacetate decarboxylase, gamma subunit</fullName>
    </submittedName>
</protein>
<feature type="transmembrane region" description="Helical" evidence="6">
    <location>
        <begin position="163"/>
        <end position="186"/>
    </location>
</feature>
<dbReference type="Proteomes" id="UP000095727">
    <property type="component" value="Unassembled WGS sequence"/>
</dbReference>
<evidence type="ECO:0000256" key="6">
    <source>
        <dbReference type="SAM" id="Phobius"/>
    </source>
</evidence>
<dbReference type="GO" id="GO:0036376">
    <property type="term" value="P:sodium ion export across plasma membrane"/>
    <property type="evidence" value="ECO:0007669"/>
    <property type="project" value="InterPro"/>
</dbReference>
<keyword evidence="7" id="KW-0732">Signal</keyword>
<evidence type="ECO:0000256" key="5">
    <source>
        <dbReference type="ARBA" id="ARBA00023136"/>
    </source>
</evidence>
<evidence type="ECO:0000256" key="3">
    <source>
        <dbReference type="ARBA" id="ARBA00022692"/>
    </source>
</evidence>
<feature type="signal peptide" evidence="7">
    <location>
        <begin position="1"/>
        <end position="24"/>
    </location>
</feature>
<accession>A0A173RSW3</accession>
<keyword evidence="4 6" id="KW-1133">Transmembrane helix</keyword>
<dbReference type="PROSITE" id="PS51257">
    <property type="entry name" value="PROKAR_LIPOPROTEIN"/>
    <property type="match status" value="1"/>
</dbReference>